<reference evidence="2 3" key="1">
    <citation type="submission" date="2018-03" db="EMBL/GenBank/DDBJ databases">
        <authorList>
            <person name="Keele B.F."/>
        </authorList>
    </citation>
    <scope>NUCLEOTIDE SEQUENCE [LARGE SCALE GENOMIC DNA]</scope>
    <source>
        <strain evidence="2 3">CECT 8599</strain>
    </source>
</reference>
<dbReference type="OrthoDB" id="981508at2"/>
<dbReference type="Pfam" id="PF13469">
    <property type="entry name" value="Sulfotransfer_3"/>
    <property type="match status" value="1"/>
</dbReference>
<proteinExistence type="predicted"/>
<dbReference type="Gene3D" id="3.40.50.300">
    <property type="entry name" value="P-loop containing nucleotide triphosphate hydrolases"/>
    <property type="match status" value="1"/>
</dbReference>
<keyword evidence="1" id="KW-0808">Transferase</keyword>
<evidence type="ECO:0008006" key="4">
    <source>
        <dbReference type="Google" id="ProtNLM"/>
    </source>
</evidence>
<dbReference type="PANTHER" id="PTHR10605">
    <property type="entry name" value="HEPARAN SULFATE SULFOTRANSFERASE"/>
    <property type="match status" value="1"/>
</dbReference>
<dbReference type="AlphaFoldDB" id="A0A2R8BFF0"/>
<organism evidence="2 3">
    <name type="scientific">Ascidiaceihabitans donghaensis</name>
    <dbReference type="NCBI Taxonomy" id="1510460"/>
    <lineage>
        <taxon>Bacteria</taxon>
        <taxon>Pseudomonadati</taxon>
        <taxon>Pseudomonadota</taxon>
        <taxon>Alphaproteobacteria</taxon>
        <taxon>Rhodobacterales</taxon>
        <taxon>Paracoccaceae</taxon>
        <taxon>Ascidiaceihabitans</taxon>
    </lineage>
</organism>
<dbReference type="RefSeq" id="WP_108828785.1">
    <property type="nucleotide sequence ID" value="NZ_OMOR01000001.1"/>
</dbReference>
<dbReference type="SUPFAM" id="SSF52540">
    <property type="entry name" value="P-loop containing nucleoside triphosphate hydrolases"/>
    <property type="match status" value="1"/>
</dbReference>
<evidence type="ECO:0000313" key="2">
    <source>
        <dbReference type="EMBL" id="SPH21737.1"/>
    </source>
</evidence>
<sequence length="297" mass="33430">MAAPMFLFGIGAAKAGTTWLAQALRAHPQAAMPPFKETHYFDSLEHDSALWSMDQLIGVRQGVRVDLAQAKTRKIRDRLTFRVKEMDRWMGLVGAKVENDKRYEALMHRRANDETRVCADITPAYALLSEKTYKRMAALNGGKTRFVMILRDPVDRLWSNLSMTAQRRAKRGRPLDDVQNELLRGITDGSNSAEMARSDYASTLARLTKAVPKSKLKVLFFEQLFEKDTLEDLSEFLGFDDVLTGPSEPANAGAGQAMDANTHTLLADAMQPQYDFVMSRFDAVPPRWQDNMKGPVQ</sequence>
<accession>A0A2R8BFF0</accession>
<dbReference type="InterPro" id="IPR027417">
    <property type="entry name" value="P-loop_NTPase"/>
</dbReference>
<name>A0A2R8BFF0_9RHOB</name>
<gene>
    <name evidence="2" type="ORF">ASD8599_02488</name>
</gene>
<dbReference type="EMBL" id="OMOR01000001">
    <property type="protein sequence ID" value="SPH21737.1"/>
    <property type="molecule type" value="Genomic_DNA"/>
</dbReference>
<dbReference type="GO" id="GO:0008146">
    <property type="term" value="F:sulfotransferase activity"/>
    <property type="evidence" value="ECO:0007669"/>
    <property type="project" value="InterPro"/>
</dbReference>
<dbReference type="Proteomes" id="UP000244880">
    <property type="component" value="Unassembled WGS sequence"/>
</dbReference>
<keyword evidence="3" id="KW-1185">Reference proteome</keyword>
<evidence type="ECO:0000256" key="1">
    <source>
        <dbReference type="ARBA" id="ARBA00022679"/>
    </source>
</evidence>
<dbReference type="InterPro" id="IPR037359">
    <property type="entry name" value="NST/OST"/>
</dbReference>
<dbReference type="PANTHER" id="PTHR10605:SF56">
    <property type="entry name" value="BIFUNCTIONAL HEPARAN SULFATE N-DEACETYLASE_N-SULFOTRANSFERASE"/>
    <property type="match status" value="1"/>
</dbReference>
<evidence type="ECO:0000313" key="3">
    <source>
        <dbReference type="Proteomes" id="UP000244880"/>
    </source>
</evidence>
<protein>
    <recommendedName>
        <fullName evidence="4">Sulfotransferase domain-containing protein</fullName>
    </recommendedName>
</protein>